<dbReference type="AlphaFoldDB" id="A0A5N0TJ53"/>
<dbReference type="InterPro" id="IPR011995">
    <property type="entry name" value="OMPdecase_type-2"/>
</dbReference>
<evidence type="ECO:0000313" key="10">
    <source>
        <dbReference type="Proteomes" id="UP000326838"/>
    </source>
</evidence>
<dbReference type="InterPro" id="IPR018089">
    <property type="entry name" value="OMPdecase_AS"/>
</dbReference>
<dbReference type="Gene3D" id="3.20.20.70">
    <property type="entry name" value="Aldolase class I"/>
    <property type="match status" value="1"/>
</dbReference>
<comment type="similarity">
    <text evidence="2">Belongs to the OMP decarboxylase family. Type 2 subfamily.</text>
</comment>
<dbReference type="PANTHER" id="PTHR43375">
    <property type="entry name" value="OROTIDINE 5'-PHOSPHATE DECARBOXYLASE"/>
    <property type="match status" value="1"/>
</dbReference>
<comment type="pathway">
    <text evidence="1">Pyrimidine metabolism; UMP biosynthesis via de novo pathway; UMP from orotate: step 2/2.</text>
</comment>
<dbReference type="Proteomes" id="UP000326838">
    <property type="component" value="Unassembled WGS sequence"/>
</dbReference>
<evidence type="ECO:0000256" key="1">
    <source>
        <dbReference type="ARBA" id="ARBA00004861"/>
    </source>
</evidence>
<dbReference type="PROSITE" id="PS00156">
    <property type="entry name" value="OMPDECASE"/>
    <property type="match status" value="1"/>
</dbReference>
<dbReference type="InterPro" id="IPR011060">
    <property type="entry name" value="RibuloseP-bd_barrel"/>
</dbReference>
<gene>
    <name evidence="9" type="primary">pyrF</name>
    <name evidence="9" type="ORF">F6B40_05760</name>
</gene>
<evidence type="ECO:0000256" key="5">
    <source>
        <dbReference type="ARBA" id="ARBA00023239"/>
    </source>
</evidence>
<dbReference type="GO" id="GO:0044205">
    <property type="term" value="P:'de novo' UMP biosynthetic process"/>
    <property type="evidence" value="ECO:0007669"/>
    <property type="project" value="UniProtKB-UniPathway"/>
</dbReference>
<keyword evidence="5 9" id="KW-0456">Lyase</keyword>
<dbReference type="EMBL" id="VYUY01000006">
    <property type="protein sequence ID" value="KAA9135175.1"/>
    <property type="molecule type" value="Genomic_DNA"/>
</dbReference>
<reference evidence="10" key="1">
    <citation type="submission" date="2019-09" db="EMBL/GenBank/DDBJ databases">
        <title>Mumia zhuanghuii sp. nov. isolated from the intestinal contents of plateau pika (Ochotona curzoniae) in the Qinghai-Tibet plateau of China.</title>
        <authorList>
            <person name="Tian Z."/>
        </authorList>
    </citation>
    <scope>NUCLEOTIDE SEQUENCE [LARGE SCALE GENOMIC DNA]</scope>
    <source>
        <strain evidence="10">L-033</strain>
    </source>
</reference>
<proteinExistence type="inferred from homology"/>
<dbReference type="RefSeq" id="WP_150892530.1">
    <property type="nucleotide sequence ID" value="NZ_VYUY01000006.1"/>
</dbReference>
<evidence type="ECO:0000256" key="4">
    <source>
        <dbReference type="ARBA" id="ARBA00022975"/>
    </source>
</evidence>
<dbReference type="InterPro" id="IPR001754">
    <property type="entry name" value="OMPdeCOase_dom"/>
</dbReference>
<accession>A0A5N0TJ53</accession>
<dbReference type="GO" id="GO:0004590">
    <property type="term" value="F:orotidine-5'-phosphate decarboxylase activity"/>
    <property type="evidence" value="ECO:0007669"/>
    <property type="project" value="UniProtKB-UniRule"/>
</dbReference>
<evidence type="ECO:0000256" key="6">
    <source>
        <dbReference type="ARBA" id="ARBA00049157"/>
    </source>
</evidence>
<dbReference type="InterPro" id="IPR013785">
    <property type="entry name" value="Aldolase_TIM"/>
</dbReference>
<dbReference type="NCBIfam" id="TIGR02127">
    <property type="entry name" value="pyrF_sub2"/>
    <property type="match status" value="1"/>
</dbReference>
<name>A0A5N0TJ53_9MICO</name>
<evidence type="ECO:0000256" key="7">
    <source>
        <dbReference type="NCBIfam" id="TIGR02127"/>
    </source>
</evidence>
<dbReference type="GO" id="GO:0006207">
    <property type="term" value="P:'de novo' pyrimidine nucleobase biosynthetic process"/>
    <property type="evidence" value="ECO:0007669"/>
    <property type="project" value="InterPro"/>
</dbReference>
<organism evidence="9 10">
    <name type="scientific">Microbacterium caowuchunii</name>
    <dbReference type="NCBI Taxonomy" id="2614638"/>
    <lineage>
        <taxon>Bacteria</taxon>
        <taxon>Bacillati</taxon>
        <taxon>Actinomycetota</taxon>
        <taxon>Actinomycetes</taxon>
        <taxon>Micrococcales</taxon>
        <taxon>Microbacteriaceae</taxon>
        <taxon>Microbacterium</taxon>
    </lineage>
</organism>
<dbReference type="SMART" id="SM00934">
    <property type="entry name" value="OMPdecase"/>
    <property type="match status" value="1"/>
</dbReference>
<dbReference type="SUPFAM" id="SSF51366">
    <property type="entry name" value="Ribulose-phoshate binding barrel"/>
    <property type="match status" value="1"/>
</dbReference>
<feature type="domain" description="Orotidine 5'-phosphate decarboxylase" evidence="8">
    <location>
        <begin position="17"/>
        <end position="269"/>
    </location>
</feature>
<keyword evidence="3" id="KW-0210">Decarboxylase</keyword>
<evidence type="ECO:0000259" key="8">
    <source>
        <dbReference type="SMART" id="SM00934"/>
    </source>
</evidence>
<keyword evidence="10" id="KW-1185">Reference proteome</keyword>
<evidence type="ECO:0000256" key="2">
    <source>
        <dbReference type="ARBA" id="ARBA00008847"/>
    </source>
</evidence>
<dbReference type="Pfam" id="PF00215">
    <property type="entry name" value="OMPdecase"/>
    <property type="match status" value="1"/>
</dbReference>
<evidence type="ECO:0000313" key="9">
    <source>
        <dbReference type="EMBL" id="KAA9135175.1"/>
    </source>
</evidence>
<dbReference type="PANTHER" id="PTHR43375:SF1">
    <property type="entry name" value="OROTIDINE 5'-PHOSPHATE DECARBOXYLASE"/>
    <property type="match status" value="1"/>
</dbReference>
<dbReference type="EC" id="4.1.1.23" evidence="7"/>
<dbReference type="UniPathway" id="UPA00070">
    <property type="reaction ID" value="UER00120"/>
</dbReference>
<dbReference type="CDD" id="cd04725">
    <property type="entry name" value="OMP_decarboxylase_like"/>
    <property type="match status" value="1"/>
</dbReference>
<protein>
    <recommendedName>
        <fullName evidence="7">Orotidine-5'-phosphate decarboxylase</fullName>
        <ecNumber evidence="7">4.1.1.23</ecNumber>
    </recommendedName>
</protein>
<comment type="catalytic activity">
    <reaction evidence="6">
        <text>orotidine 5'-phosphate + H(+) = UMP + CO2</text>
        <dbReference type="Rhea" id="RHEA:11596"/>
        <dbReference type="ChEBI" id="CHEBI:15378"/>
        <dbReference type="ChEBI" id="CHEBI:16526"/>
        <dbReference type="ChEBI" id="CHEBI:57538"/>
        <dbReference type="ChEBI" id="CHEBI:57865"/>
        <dbReference type="EC" id="4.1.1.23"/>
    </reaction>
</comment>
<keyword evidence="4" id="KW-0665">Pyrimidine biosynthesis</keyword>
<comment type="caution">
    <text evidence="9">The sequence shown here is derived from an EMBL/GenBank/DDBJ whole genome shotgun (WGS) entry which is preliminary data.</text>
</comment>
<evidence type="ECO:0000256" key="3">
    <source>
        <dbReference type="ARBA" id="ARBA00022793"/>
    </source>
</evidence>
<sequence>MIGFGERVRAAIAARGRLCVGIDPHPGLLEVWGLPQDAAGVREFGLRVVDAAAGRVGVVKPQVAFFERHGSAGFAALEDVLASARAAGLLVIADAKRGDIGSTMDAYAQAWLTPGSPLEADALTVNPYLGVGALTDTMELARSSGKGLFVLAATSNPEAGTLQRAEAMDGETVAGTVLAEVAADNELHTPAGEWGAIGLVVGATVDRIRAGLGSGMTPPAPILAPGFGHQGARLADLGDLFGDFAETVLANESRGVLGGGPDELVERIAARRKELGESA</sequence>